<sequence>MVRRRADISVWQSDSVAFMKDLKTRYGVDMLSVQVSYGNPAYDNKKAGNQIAAGFKVFDEVGAYHFYLGNPAEAKHFISRVESLGFDKSTELMMDVEGSLSGNLTAQINEFLDYCYSKGYHNLAVYYNESFGLTRVNSAKLHHNPKLWIAKYSSVKPACDYDIWQYTQTAYTPYGDVDLSFDYSKPFKPIKSDKPDEYYSDGTLFKITAKVIPMYHDDKLTDKRKVKLGKGSVLYATPIKVGKNKQGTTVYRLKTAIGYMTANKKWIDKVK</sequence>
<dbReference type="SUPFAM" id="SSF51445">
    <property type="entry name" value="(Trans)glycosidases"/>
    <property type="match status" value="1"/>
</dbReference>
<protein>
    <submittedName>
        <fullName evidence="2">Glycosyl hydrolase family 25</fullName>
    </submittedName>
</protein>
<evidence type="ECO:0000256" key="1">
    <source>
        <dbReference type="ARBA" id="ARBA00010646"/>
    </source>
</evidence>
<dbReference type="STRING" id="1423781.FD06_GL000268"/>
<keyword evidence="3" id="KW-1185">Reference proteome</keyword>
<dbReference type="Proteomes" id="UP000052012">
    <property type="component" value="Unassembled WGS sequence"/>
</dbReference>
<dbReference type="GO" id="GO:0003796">
    <property type="term" value="F:lysozyme activity"/>
    <property type="evidence" value="ECO:0007669"/>
    <property type="project" value="InterPro"/>
</dbReference>
<proteinExistence type="inferred from homology"/>
<evidence type="ECO:0000313" key="2">
    <source>
        <dbReference type="EMBL" id="KRM69209.1"/>
    </source>
</evidence>
<dbReference type="InterPro" id="IPR017853">
    <property type="entry name" value="GH"/>
</dbReference>
<accession>A0A0R2AZS3</accession>
<dbReference type="GO" id="GO:0016998">
    <property type="term" value="P:cell wall macromolecule catabolic process"/>
    <property type="evidence" value="ECO:0007669"/>
    <property type="project" value="InterPro"/>
</dbReference>
<dbReference type="PANTHER" id="PTHR34135:SF2">
    <property type="entry name" value="LYSOZYME"/>
    <property type="match status" value="1"/>
</dbReference>
<gene>
    <name evidence="2" type="ORF">FD06_GL000268</name>
</gene>
<dbReference type="RefSeq" id="WP_054657843.1">
    <property type="nucleotide sequence ID" value="NZ_AYYQ01000006.1"/>
</dbReference>
<dbReference type="GO" id="GO:0009253">
    <property type="term" value="P:peptidoglycan catabolic process"/>
    <property type="evidence" value="ECO:0007669"/>
    <property type="project" value="InterPro"/>
</dbReference>
<dbReference type="PANTHER" id="PTHR34135">
    <property type="entry name" value="LYSOZYME"/>
    <property type="match status" value="1"/>
</dbReference>
<dbReference type="InterPro" id="IPR002053">
    <property type="entry name" value="Glyco_hydro_25"/>
</dbReference>
<dbReference type="PATRIC" id="fig|1423781.4.peg.271"/>
<dbReference type="PROSITE" id="PS51904">
    <property type="entry name" value="GLYCOSYL_HYDROL_F25_2"/>
    <property type="match status" value="1"/>
</dbReference>
<organism evidence="2 3">
    <name type="scientific">Apilactobacillus ozensis DSM 23829 = JCM 17196</name>
    <dbReference type="NCBI Taxonomy" id="1423781"/>
    <lineage>
        <taxon>Bacteria</taxon>
        <taxon>Bacillati</taxon>
        <taxon>Bacillota</taxon>
        <taxon>Bacilli</taxon>
        <taxon>Lactobacillales</taxon>
        <taxon>Lactobacillaceae</taxon>
        <taxon>Apilactobacillus</taxon>
    </lineage>
</organism>
<comment type="similarity">
    <text evidence="1">Belongs to the glycosyl hydrolase 25 family.</text>
</comment>
<dbReference type="EMBL" id="AYYQ01000006">
    <property type="protein sequence ID" value="KRM69209.1"/>
    <property type="molecule type" value="Genomic_DNA"/>
</dbReference>
<evidence type="ECO:0000313" key="3">
    <source>
        <dbReference type="Proteomes" id="UP000052012"/>
    </source>
</evidence>
<dbReference type="Pfam" id="PF01183">
    <property type="entry name" value="Glyco_hydro_25"/>
    <property type="match status" value="1"/>
</dbReference>
<comment type="caution">
    <text evidence="2">The sequence shown here is derived from an EMBL/GenBank/DDBJ whole genome shotgun (WGS) entry which is preliminary data.</text>
</comment>
<name>A0A0R2AZS3_9LACO</name>
<dbReference type="Gene3D" id="3.20.20.80">
    <property type="entry name" value="Glycosidases"/>
    <property type="match status" value="1"/>
</dbReference>
<dbReference type="AlphaFoldDB" id="A0A0R2AZS3"/>
<reference evidence="2 3" key="1">
    <citation type="journal article" date="2015" name="Genome Announc.">
        <title>Expanding the biotechnology potential of lactobacilli through comparative genomics of 213 strains and associated genera.</title>
        <authorList>
            <person name="Sun Z."/>
            <person name="Harris H.M."/>
            <person name="McCann A."/>
            <person name="Guo C."/>
            <person name="Argimon S."/>
            <person name="Zhang W."/>
            <person name="Yang X."/>
            <person name="Jeffery I.B."/>
            <person name="Cooney J.C."/>
            <person name="Kagawa T.F."/>
            <person name="Liu W."/>
            <person name="Song Y."/>
            <person name="Salvetti E."/>
            <person name="Wrobel A."/>
            <person name="Rasinkangas P."/>
            <person name="Parkhill J."/>
            <person name="Rea M.C."/>
            <person name="O'Sullivan O."/>
            <person name="Ritari J."/>
            <person name="Douillard F.P."/>
            <person name="Paul Ross R."/>
            <person name="Yang R."/>
            <person name="Briner A.E."/>
            <person name="Felis G.E."/>
            <person name="de Vos W.M."/>
            <person name="Barrangou R."/>
            <person name="Klaenhammer T.R."/>
            <person name="Caufield P.W."/>
            <person name="Cui Y."/>
            <person name="Zhang H."/>
            <person name="O'Toole P.W."/>
        </authorList>
    </citation>
    <scope>NUCLEOTIDE SEQUENCE [LARGE SCALE GENOMIC DNA]</scope>
    <source>
        <strain evidence="2 3">DSM 23829</strain>
    </source>
</reference>
<keyword evidence="2" id="KW-0378">Hydrolase</keyword>
<dbReference type="GO" id="GO:0016052">
    <property type="term" value="P:carbohydrate catabolic process"/>
    <property type="evidence" value="ECO:0007669"/>
    <property type="project" value="TreeGrafter"/>
</dbReference>